<evidence type="ECO:0000256" key="4">
    <source>
        <dbReference type="SAM" id="Coils"/>
    </source>
</evidence>
<evidence type="ECO:0000313" key="7">
    <source>
        <dbReference type="EMBL" id="KAK0427794.1"/>
    </source>
</evidence>
<keyword evidence="1 3" id="KW-0479">Metal-binding</keyword>
<dbReference type="Proteomes" id="UP001175271">
    <property type="component" value="Unassembled WGS sequence"/>
</dbReference>
<name>A0AA39IRD9_9BILA</name>
<feature type="compositionally biased region" description="Basic and acidic residues" evidence="5">
    <location>
        <begin position="21"/>
        <end position="30"/>
    </location>
</feature>
<dbReference type="PANTHER" id="PTHR21483:SF18">
    <property type="entry name" value="RNA POLYMERASE II-ASSOCIATED PROTEIN 1"/>
    <property type="match status" value="1"/>
</dbReference>
<feature type="compositionally biased region" description="Acidic residues" evidence="5">
    <location>
        <begin position="827"/>
        <end position="836"/>
    </location>
</feature>
<dbReference type="InterPro" id="IPR013083">
    <property type="entry name" value="Znf_RING/FYVE/PHD"/>
</dbReference>
<evidence type="ECO:0000259" key="6">
    <source>
        <dbReference type="PROSITE" id="PS50089"/>
    </source>
</evidence>
<accession>A0AA39IRD9</accession>
<dbReference type="PROSITE" id="PS50089">
    <property type="entry name" value="ZF_RING_2"/>
    <property type="match status" value="1"/>
</dbReference>
<dbReference type="Pfam" id="PF08621">
    <property type="entry name" value="RPAP1_N"/>
    <property type="match status" value="1"/>
</dbReference>
<feature type="compositionally biased region" description="Basic and acidic residues" evidence="5">
    <location>
        <begin position="45"/>
        <end position="67"/>
    </location>
</feature>
<dbReference type="InterPro" id="IPR001841">
    <property type="entry name" value="Znf_RING"/>
</dbReference>
<feature type="coiled-coil region" evidence="4">
    <location>
        <begin position="863"/>
        <end position="893"/>
    </location>
</feature>
<evidence type="ECO:0000313" key="8">
    <source>
        <dbReference type="Proteomes" id="UP001175271"/>
    </source>
</evidence>
<dbReference type="SUPFAM" id="SSF57850">
    <property type="entry name" value="RING/U-box"/>
    <property type="match status" value="1"/>
</dbReference>
<dbReference type="Pfam" id="PF13639">
    <property type="entry name" value="zf-RING_2"/>
    <property type="match status" value="1"/>
</dbReference>
<evidence type="ECO:0000256" key="3">
    <source>
        <dbReference type="PROSITE-ProRule" id="PRU00175"/>
    </source>
</evidence>
<dbReference type="Gene3D" id="3.30.40.10">
    <property type="entry name" value="Zinc/RING finger domain, C3HC4 (zinc finger)"/>
    <property type="match status" value="1"/>
</dbReference>
<evidence type="ECO:0000256" key="5">
    <source>
        <dbReference type="SAM" id="MobiDB-lite"/>
    </source>
</evidence>
<feature type="region of interest" description="Disordered" evidence="5">
    <location>
        <begin position="826"/>
        <end position="858"/>
    </location>
</feature>
<keyword evidence="1 3" id="KW-0863">Zinc-finger</keyword>
<dbReference type="InterPro" id="IPR057989">
    <property type="entry name" value="TPR_RPAP1/MINIYO-like"/>
</dbReference>
<organism evidence="7 8">
    <name type="scientific">Steinernema hermaphroditum</name>
    <dbReference type="NCBI Taxonomy" id="289476"/>
    <lineage>
        <taxon>Eukaryota</taxon>
        <taxon>Metazoa</taxon>
        <taxon>Ecdysozoa</taxon>
        <taxon>Nematoda</taxon>
        <taxon>Chromadorea</taxon>
        <taxon>Rhabditida</taxon>
        <taxon>Tylenchina</taxon>
        <taxon>Panagrolaimomorpha</taxon>
        <taxon>Strongyloidoidea</taxon>
        <taxon>Steinernematidae</taxon>
        <taxon>Steinernema</taxon>
    </lineage>
</organism>
<keyword evidence="2" id="KW-0862">Zinc</keyword>
<proteinExistence type="predicted"/>
<protein>
    <recommendedName>
        <fullName evidence="6">RING-type domain-containing protein</fullName>
    </recommendedName>
</protein>
<dbReference type="GO" id="GO:0008270">
    <property type="term" value="F:zinc ion binding"/>
    <property type="evidence" value="ECO:0007669"/>
    <property type="project" value="UniProtKB-KW"/>
</dbReference>
<reference evidence="7" key="1">
    <citation type="submission" date="2023-06" db="EMBL/GenBank/DDBJ databases">
        <title>Genomic analysis of the entomopathogenic nematode Steinernema hermaphroditum.</title>
        <authorList>
            <person name="Schwarz E.M."/>
            <person name="Heppert J.K."/>
            <person name="Baniya A."/>
            <person name="Schwartz H.T."/>
            <person name="Tan C.-H."/>
            <person name="Antoshechkin I."/>
            <person name="Sternberg P.W."/>
            <person name="Goodrich-Blair H."/>
            <person name="Dillman A.R."/>
        </authorList>
    </citation>
    <scope>NUCLEOTIDE SEQUENCE</scope>
    <source>
        <strain evidence="7">PS9179</strain>
        <tissue evidence="7">Whole animal</tissue>
    </source>
</reference>
<dbReference type="PANTHER" id="PTHR21483">
    <property type="entry name" value="RNA POLYMERASE II-ASSOCIATED PROTEIN 1"/>
    <property type="match status" value="1"/>
</dbReference>
<keyword evidence="8" id="KW-1185">Reference proteome</keyword>
<dbReference type="InterPro" id="IPR013930">
    <property type="entry name" value="RPAP1_N"/>
</dbReference>
<keyword evidence="4" id="KW-0175">Coiled coil</keyword>
<evidence type="ECO:0000256" key="2">
    <source>
        <dbReference type="ARBA" id="ARBA00022833"/>
    </source>
</evidence>
<evidence type="ECO:0000256" key="1">
    <source>
        <dbReference type="ARBA" id="ARBA00022771"/>
    </source>
</evidence>
<dbReference type="GO" id="GO:0006366">
    <property type="term" value="P:transcription by RNA polymerase II"/>
    <property type="evidence" value="ECO:0007669"/>
    <property type="project" value="InterPro"/>
</dbReference>
<dbReference type="Pfam" id="PF25766">
    <property type="entry name" value="TPR_RPAP1"/>
    <property type="match status" value="1"/>
</dbReference>
<dbReference type="InterPro" id="IPR039913">
    <property type="entry name" value="RPAP1/Rba50"/>
</dbReference>
<dbReference type="CDD" id="cd16448">
    <property type="entry name" value="RING-H2"/>
    <property type="match status" value="1"/>
</dbReference>
<gene>
    <name evidence="7" type="ORF">QR680_010428</name>
</gene>
<sequence>MQNSGDLTIRRPKPGEDDDDLLRMEEEFRRSGKPGAAKAVRVGKKKEPTPQKTEKPAEQSERPKEKKIKVDAGKVNIQLEMIPEEASCVLRGVMERNVGFFEIPEKCPPFVAEESEPAKLHDEGFPEAVDLNNYITGNLKAAPGKSIFATAFLATNGELETELEIYYKPTEQEASNDPYKENDRKIAAMGQGEVDDALREVASSLSPEMIEMLRKRGQKKLAQGGCKVPQYIPARASKFKQSKTGVVPPPQESEKKPENTVVEEAVKNMEVMDMNDEEYSRLATDAVQIELATKCLKTLRPRQQGNVVKLFETLKKSISNKTDALIGLARERIDDARKLYLEEVKVSDDKTVLQFPAHVSPLLDDAWTFVPIRKVLDAVQQRGSVTQDDVDIVQLALLWSLLMFTERETLFYLTTQPNDVYVRLGEIFLMGPEVYEDVVVSQCLDRFLRLYLLPQAQKGLKLSLVNPVSGLDNFVAFYEDLMQRFEEFSNGNVNFTLQLLIGAYLNSSLQDSLLTIRALWDPKRGVLRLAIAKSPELEEIVNVVSKTRPVQLDTVQDHFYEAYSSIIVQYALALKMETLTAQRNPTLFALAVAELKVFLQYHEKQSERSSKNCLESLIPAAKADRGGNRGVELVIGIREAVGHRAELISEMLTFDDHARPLLYTILLKIYNVPTLSPLDRNALPFWTWYSQRLSKANEATQKRRATTALKALRERPGWPHRQEFIRRFHTDDPEEYVLRQEYIDSALFCAPPDNLTFARGDQTDDIADDAEDYCIICLDVFDEGVSRTTCLLCQKPFHGRCMMRWMNQSRNCPHCRGESWVNVSELSQEDMPEQDDREGSPFSEYTVTSHSSDDNGHSLVADVDEFRESIVRIEQRLESIENTQNRILQLLERHSTR</sequence>
<dbReference type="AlphaFoldDB" id="A0AA39IRD9"/>
<feature type="domain" description="RING-type" evidence="6">
    <location>
        <begin position="774"/>
        <end position="816"/>
    </location>
</feature>
<feature type="region of interest" description="Disordered" evidence="5">
    <location>
        <begin position="1"/>
        <end position="67"/>
    </location>
</feature>
<dbReference type="EMBL" id="JAUCMV010000001">
    <property type="protein sequence ID" value="KAK0427794.1"/>
    <property type="molecule type" value="Genomic_DNA"/>
</dbReference>
<comment type="caution">
    <text evidence="7">The sequence shown here is derived from an EMBL/GenBank/DDBJ whole genome shotgun (WGS) entry which is preliminary data.</text>
</comment>